<dbReference type="InterPro" id="IPR006043">
    <property type="entry name" value="NCS2"/>
</dbReference>
<comment type="caution">
    <text evidence="9">The sequence shown here is derived from an EMBL/GenBank/DDBJ whole genome shotgun (WGS) entry which is preliminary data.</text>
</comment>
<keyword evidence="6 8" id="KW-0472">Membrane</keyword>
<evidence type="ECO:0000313" key="9">
    <source>
        <dbReference type="EMBL" id="KAL0276649.1"/>
    </source>
</evidence>
<evidence type="ECO:0000256" key="6">
    <source>
        <dbReference type="ARBA" id="ARBA00023136"/>
    </source>
</evidence>
<feature type="transmembrane region" description="Helical" evidence="8">
    <location>
        <begin position="488"/>
        <end position="508"/>
    </location>
</feature>
<dbReference type="Pfam" id="PF00860">
    <property type="entry name" value="Xan_ur_permease"/>
    <property type="match status" value="1"/>
</dbReference>
<evidence type="ECO:0000256" key="3">
    <source>
        <dbReference type="ARBA" id="ARBA00022448"/>
    </source>
</evidence>
<gene>
    <name evidence="9" type="ORF">PYX00_004175</name>
</gene>
<feature type="transmembrane region" description="Helical" evidence="8">
    <location>
        <begin position="188"/>
        <end position="206"/>
    </location>
</feature>
<evidence type="ECO:0000256" key="1">
    <source>
        <dbReference type="ARBA" id="ARBA00004141"/>
    </source>
</evidence>
<feature type="transmembrane region" description="Helical" evidence="8">
    <location>
        <begin position="424"/>
        <end position="443"/>
    </location>
</feature>
<evidence type="ECO:0000256" key="7">
    <source>
        <dbReference type="SAM" id="MobiDB-lite"/>
    </source>
</evidence>
<evidence type="ECO:0000256" key="5">
    <source>
        <dbReference type="ARBA" id="ARBA00022989"/>
    </source>
</evidence>
<feature type="transmembrane region" description="Helical" evidence="8">
    <location>
        <begin position="251"/>
        <end position="274"/>
    </location>
</feature>
<evidence type="ECO:0000256" key="8">
    <source>
        <dbReference type="SAM" id="Phobius"/>
    </source>
</evidence>
<comment type="similarity">
    <text evidence="2">Belongs to the nucleobase:cation symporter-2 (NCS2) (TC 2.A.40) family.</text>
</comment>
<dbReference type="PROSITE" id="PS01116">
    <property type="entry name" value="XANTH_URACIL_PERMASE"/>
    <property type="match status" value="1"/>
</dbReference>
<organism evidence="9">
    <name type="scientific">Menopon gallinae</name>
    <name type="common">poultry shaft louse</name>
    <dbReference type="NCBI Taxonomy" id="328185"/>
    <lineage>
        <taxon>Eukaryota</taxon>
        <taxon>Metazoa</taxon>
        <taxon>Ecdysozoa</taxon>
        <taxon>Arthropoda</taxon>
        <taxon>Hexapoda</taxon>
        <taxon>Insecta</taxon>
        <taxon>Pterygota</taxon>
        <taxon>Neoptera</taxon>
        <taxon>Paraneoptera</taxon>
        <taxon>Psocodea</taxon>
        <taxon>Troctomorpha</taxon>
        <taxon>Phthiraptera</taxon>
        <taxon>Amblycera</taxon>
        <taxon>Menoponidae</taxon>
        <taxon>Menopon</taxon>
    </lineage>
</organism>
<feature type="transmembrane region" description="Helical" evidence="8">
    <location>
        <begin position="158"/>
        <end position="181"/>
    </location>
</feature>
<evidence type="ECO:0000256" key="4">
    <source>
        <dbReference type="ARBA" id="ARBA00022692"/>
    </source>
</evidence>
<sequence>MEAEDSRNGGKAEEQEVAMPTDDTGPINEMGSLPLIYAVEDRPSWGLSFLLGLQHYLTMVGGIISLPFILSPFLCILNDDPTRGYLISTIFMVSGVATILQTVFGVRLPIVQGTSLTYLTCSLAILQLPQWKCPTPGDLYAMGHVNRTEEWQMRMREIQGAIIGASVLEVIIGYCGLIGILLKFITPLTIAPTITLVGLSLVTHGAELSSGNWYISGLTVILVTVFSQYLRRFVTKVPVYTLTKGWFIAKFKGFQLLPVLITTVIVYVVCAILTRYDVLPPEDPGRIDQRTNILVNADWFIFPYPFQWGWPTFTFSSIMAMFAAVIAGIVESVGDYYACAKICGKPPPPKMAINRGIGVEGLGCIFAGTMGIGTGVTSLSENIGAIGVTRVGSRIVVQCGAIIMIFLSFSGKVGAMFATIPSPVIGGFLCVMFSMVTAVGLSNLQYIDMGSPRNLFVLGVSVFFGVALPGWLKDNPHAIETGVLSVDQLITVLLSTPMFVGGFLGFFLDNTIPGSDQERGLQAWRGKEKREGSLQDLDIETYSLPKSFSQWFKKCKHTVLNVFMSRRPK</sequence>
<feature type="transmembrane region" description="Helical" evidence="8">
    <location>
        <begin position="84"/>
        <end position="104"/>
    </location>
</feature>
<dbReference type="EMBL" id="JARGDH010000002">
    <property type="protein sequence ID" value="KAL0276649.1"/>
    <property type="molecule type" value="Genomic_DNA"/>
</dbReference>
<feature type="transmembrane region" description="Helical" evidence="8">
    <location>
        <begin position="56"/>
        <end position="77"/>
    </location>
</feature>
<feature type="transmembrane region" description="Helical" evidence="8">
    <location>
        <begin position="455"/>
        <end position="472"/>
    </location>
</feature>
<accession>A0AAW2I377</accession>
<feature type="transmembrane region" description="Helical" evidence="8">
    <location>
        <begin position="212"/>
        <end position="230"/>
    </location>
</feature>
<dbReference type="AlphaFoldDB" id="A0AAW2I377"/>
<feature type="region of interest" description="Disordered" evidence="7">
    <location>
        <begin position="1"/>
        <end position="24"/>
    </location>
</feature>
<comment type="subcellular location">
    <subcellularLocation>
        <location evidence="1">Membrane</location>
        <topology evidence="1">Multi-pass membrane protein</topology>
    </subcellularLocation>
</comment>
<reference evidence="9" key="1">
    <citation type="journal article" date="2024" name="Gigascience">
        <title>Chromosome-level genome of the poultry shaft louse Menopon gallinae provides insight into the host-switching and adaptive evolution of parasitic lice.</title>
        <authorList>
            <person name="Xu Y."/>
            <person name="Ma L."/>
            <person name="Liu S."/>
            <person name="Liang Y."/>
            <person name="Liu Q."/>
            <person name="He Z."/>
            <person name="Tian L."/>
            <person name="Duan Y."/>
            <person name="Cai W."/>
            <person name="Li H."/>
            <person name="Song F."/>
        </authorList>
    </citation>
    <scope>NUCLEOTIDE SEQUENCE</scope>
    <source>
        <strain evidence="9">Cailab_2023a</strain>
    </source>
</reference>
<keyword evidence="5 8" id="KW-1133">Transmembrane helix</keyword>
<evidence type="ECO:0008006" key="10">
    <source>
        <dbReference type="Google" id="ProtNLM"/>
    </source>
</evidence>
<protein>
    <recommendedName>
        <fullName evidence="10">Solute carrier family 23 member 1</fullName>
    </recommendedName>
</protein>
<dbReference type="PANTHER" id="PTHR11119">
    <property type="entry name" value="XANTHINE-URACIL / VITAMIN C PERMEASE FAMILY MEMBER"/>
    <property type="match status" value="1"/>
</dbReference>
<keyword evidence="4 8" id="KW-0812">Transmembrane</keyword>
<dbReference type="GO" id="GO:0005886">
    <property type="term" value="C:plasma membrane"/>
    <property type="evidence" value="ECO:0007669"/>
    <property type="project" value="UniProtKB-ARBA"/>
</dbReference>
<name>A0AAW2I377_9NEOP</name>
<feature type="compositionally biased region" description="Basic and acidic residues" evidence="7">
    <location>
        <begin position="1"/>
        <end position="14"/>
    </location>
</feature>
<feature type="transmembrane region" description="Helical" evidence="8">
    <location>
        <begin position="308"/>
        <end position="330"/>
    </location>
</feature>
<proteinExistence type="inferred from homology"/>
<evidence type="ECO:0000256" key="2">
    <source>
        <dbReference type="ARBA" id="ARBA00008821"/>
    </source>
</evidence>
<dbReference type="InterPro" id="IPR006042">
    <property type="entry name" value="Xan_ur_permease"/>
</dbReference>
<feature type="transmembrane region" description="Helical" evidence="8">
    <location>
        <begin position="395"/>
        <end position="418"/>
    </location>
</feature>
<keyword evidence="3" id="KW-0813">Transport</keyword>
<dbReference type="GO" id="GO:0022857">
    <property type="term" value="F:transmembrane transporter activity"/>
    <property type="evidence" value="ECO:0007669"/>
    <property type="project" value="InterPro"/>
</dbReference>